<organism evidence="1 2">
    <name type="scientific">Romanomermis culicivorax</name>
    <name type="common">Nematode worm</name>
    <dbReference type="NCBI Taxonomy" id="13658"/>
    <lineage>
        <taxon>Eukaryota</taxon>
        <taxon>Metazoa</taxon>
        <taxon>Ecdysozoa</taxon>
        <taxon>Nematoda</taxon>
        <taxon>Enoplea</taxon>
        <taxon>Dorylaimia</taxon>
        <taxon>Mermithida</taxon>
        <taxon>Mermithoidea</taxon>
        <taxon>Mermithidae</taxon>
        <taxon>Romanomermis</taxon>
    </lineage>
</organism>
<name>A0A915IKA1_ROMCU</name>
<proteinExistence type="predicted"/>
<evidence type="ECO:0000313" key="1">
    <source>
        <dbReference type="Proteomes" id="UP000887565"/>
    </source>
</evidence>
<keyword evidence="1" id="KW-1185">Reference proteome</keyword>
<dbReference type="Proteomes" id="UP000887565">
    <property type="component" value="Unplaced"/>
</dbReference>
<evidence type="ECO:0000313" key="2">
    <source>
        <dbReference type="WBParaSite" id="nRc.2.0.1.t13832-RA"/>
    </source>
</evidence>
<accession>A0A915IKA1</accession>
<protein>
    <submittedName>
        <fullName evidence="2">Uncharacterized protein</fullName>
    </submittedName>
</protein>
<dbReference type="AlphaFoldDB" id="A0A915IKA1"/>
<sequence length="60" mass="7496">MDKAEKLVDHIIDEQHLHGTQHRSHYFSDHQEYRRPYDYHIASHRIRKSRFGQNWKYMTT</sequence>
<reference evidence="2" key="1">
    <citation type="submission" date="2022-11" db="UniProtKB">
        <authorList>
            <consortium name="WormBaseParasite"/>
        </authorList>
    </citation>
    <scope>IDENTIFICATION</scope>
</reference>
<dbReference type="WBParaSite" id="nRc.2.0.1.t13832-RA">
    <property type="protein sequence ID" value="nRc.2.0.1.t13832-RA"/>
    <property type="gene ID" value="nRc.2.0.1.g13832"/>
</dbReference>